<protein>
    <submittedName>
        <fullName evidence="2">Uncharacterized protein</fullName>
    </submittedName>
</protein>
<dbReference type="Proteomes" id="UP000026961">
    <property type="component" value="Chromosome 9"/>
</dbReference>
<accession>A0A0E0B351</accession>
<proteinExistence type="predicted"/>
<evidence type="ECO:0000313" key="3">
    <source>
        <dbReference type="Proteomes" id="UP000026961"/>
    </source>
</evidence>
<keyword evidence="3" id="KW-1185">Reference proteome</keyword>
<dbReference type="EnsemblPlants" id="OGLUM09G11130.2">
    <property type="protein sequence ID" value="OGLUM09G11130.2"/>
    <property type="gene ID" value="OGLUM09G11130"/>
</dbReference>
<dbReference type="Gramene" id="OGLUM09G11130.2">
    <property type="protein sequence ID" value="OGLUM09G11130.2"/>
    <property type="gene ID" value="OGLUM09G11130"/>
</dbReference>
<dbReference type="AlphaFoldDB" id="A0A0E0B351"/>
<reference evidence="2" key="2">
    <citation type="submission" date="2018-05" db="EMBL/GenBank/DDBJ databases">
        <title>OgluRS3 (Oryza glumaepatula Reference Sequence Version 3).</title>
        <authorList>
            <person name="Zhang J."/>
            <person name="Kudrna D."/>
            <person name="Lee S."/>
            <person name="Talag J."/>
            <person name="Welchert J."/>
            <person name="Wing R.A."/>
        </authorList>
    </citation>
    <scope>NUCLEOTIDE SEQUENCE [LARGE SCALE GENOMIC DNA]</scope>
</reference>
<dbReference type="HOGENOM" id="CLU_919478_0_0_1"/>
<evidence type="ECO:0000256" key="1">
    <source>
        <dbReference type="SAM" id="MobiDB-lite"/>
    </source>
</evidence>
<organism evidence="2">
    <name type="scientific">Oryza glumipatula</name>
    <dbReference type="NCBI Taxonomy" id="40148"/>
    <lineage>
        <taxon>Eukaryota</taxon>
        <taxon>Viridiplantae</taxon>
        <taxon>Streptophyta</taxon>
        <taxon>Embryophyta</taxon>
        <taxon>Tracheophyta</taxon>
        <taxon>Spermatophyta</taxon>
        <taxon>Magnoliopsida</taxon>
        <taxon>Liliopsida</taxon>
        <taxon>Poales</taxon>
        <taxon>Poaceae</taxon>
        <taxon>BOP clade</taxon>
        <taxon>Oryzoideae</taxon>
        <taxon>Oryzeae</taxon>
        <taxon>Oryzinae</taxon>
        <taxon>Oryza</taxon>
    </lineage>
</organism>
<feature type="region of interest" description="Disordered" evidence="1">
    <location>
        <begin position="21"/>
        <end position="106"/>
    </location>
</feature>
<evidence type="ECO:0000313" key="2">
    <source>
        <dbReference type="EnsemblPlants" id="OGLUM09G11130.2"/>
    </source>
</evidence>
<sequence length="304" mass="33326">MGGPDWPCFWQQVPLSRYLRDAGGGGNGVRHGGHRVSGPERRHQLRPQPVHQVAPARRRRRGRRPEPSPHAGCSVGAGSPGDRPRRHGVVVPARRPWSRGGGGSADPGKTFARPHADDVGAQPAAAVAQVQGDDRADVGGGDYHHHQQHDHLLLVPVAAAGDQGRRRLAAVQLPGGHPDLLRLRCRGRRRRRGIRRRGRPVLRRPRRVRVAGVPLRAGLVTAAPPLPQPSSVSLCLASSPTATAQYSYRPLIKFFNWVDFVHRRMTKKREGTDEQTNGRQARMQDTLIAQASAYRVNDSIIVTS</sequence>
<name>A0A0E0B351_9ORYZ</name>
<reference evidence="2" key="1">
    <citation type="submission" date="2015-04" db="UniProtKB">
        <authorList>
            <consortium name="EnsemblPlants"/>
        </authorList>
    </citation>
    <scope>IDENTIFICATION</scope>
</reference>